<evidence type="ECO:0000313" key="3">
    <source>
        <dbReference type="Proteomes" id="UP000483035"/>
    </source>
</evidence>
<gene>
    <name evidence="2" type="ORF">GR212_24565</name>
</gene>
<reference evidence="2 3" key="1">
    <citation type="submission" date="2019-12" db="EMBL/GenBank/DDBJ databases">
        <title>Rhizobium genotypes associated with high levels of biological nitrogen fixation by grain legumes in a temperate-maritime cropping system.</title>
        <authorList>
            <person name="Maluk M."/>
            <person name="Francesc Ferrando Molina F."/>
            <person name="Lopez Del Egido L."/>
            <person name="Lafos M."/>
            <person name="Langarica-Fuentes A."/>
            <person name="Gebre Yohannes G."/>
            <person name="Young M.W."/>
            <person name="Martin P."/>
            <person name="Gantlett R."/>
            <person name="Kenicer G."/>
            <person name="Hawes C."/>
            <person name="Begg G.S."/>
            <person name="Quilliam R.S."/>
            <person name="Squire G.R."/>
            <person name="Poole P.S."/>
            <person name="Young P.W."/>
            <person name="Iannetta P.M."/>
            <person name="James E.K."/>
        </authorList>
    </citation>
    <scope>NUCLEOTIDE SEQUENCE [LARGE SCALE GENOMIC DNA]</scope>
    <source>
        <strain evidence="2 3">JHI1118</strain>
    </source>
</reference>
<feature type="signal peptide" evidence="1">
    <location>
        <begin position="1"/>
        <end position="21"/>
    </location>
</feature>
<dbReference type="AlphaFoldDB" id="A0A6L9UFG6"/>
<accession>A0A6L9UFG6</accession>
<evidence type="ECO:0000256" key="1">
    <source>
        <dbReference type="SAM" id="SignalP"/>
    </source>
</evidence>
<organism evidence="2 3">
    <name type="scientific">Rhizobium lusitanum</name>
    <dbReference type="NCBI Taxonomy" id="293958"/>
    <lineage>
        <taxon>Bacteria</taxon>
        <taxon>Pseudomonadati</taxon>
        <taxon>Pseudomonadota</taxon>
        <taxon>Alphaproteobacteria</taxon>
        <taxon>Hyphomicrobiales</taxon>
        <taxon>Rhizobiaceae</taxon>
        <taxon>Rhizobium/Agrobacterium group</taxon>
        <taxon>Rhizobium</taxon>
    </lineage>
</organism>
<feature type="chain" id="PRO_5027086658" evidence="1">
    <location>
        <begin position="22"/>
        <end position="172"/>
    </location>
</feature>
<dbReference type="Proteomes" id="UP000483035">
    <property type="component" value="Unassembled WGS sequence"/>
</dbReference>
<keyword evidence="1" id="KW-0732">Signal</keyword>
<evidence type="ECO:0000313" key="2">
    <source>
        <dbReference type="EMBL" id="NEI72740.1"/>
    </source>
</evidence>
<dbReference type="RefSeq" id="WP_163990438.1">
    <property type="nucleotide sequence ID" value="NZ_WUEY01000013.1"/>
</dbReference>
<dbReference type="EMBL" id="WUEY01000013">
    <property type="protein sequence ID" value="NEI72740.1"/>
    <property type="molecule type" value="Genomic_DNA"/>
</dbReference>
<comment type="caution">
    <text evidence="2">The sequence shown here is derived from an EMBL/GenBank/DDBJ whole genome shotgun (WGS) entry which is preliminary data.</text>
</comment>
<dbReference type="Pfam" id="PF06186">
    <property type="entry name" value="DUF992"/>
    <property type="match status" value="1"/>
</dbReference>
<proteinExistence type="predicted"/>
<dbReference type="InterPro" id="IPR009333">
    <property type="entry name" value="DUF992"/>
</dbReference>
<sequence>MKKTLIAAAAIAVAFGSAASAASTHQHPKKQSAQVASEPKQRLGTLSCEVAGGVGMIIGSNKQVSCTFKQRTGRVERYTGTIGKLGIDIGVTRKTYLSWVVVNTAPTRVGDGALAGTYVGASAGASVGLGLGANALVGGNSRNFALQPLSAEAGTGLNVAAGVSRLQLRPAS</sequence>
<name>A0A6L9UFG6_9HYPH</name>
<protein>
    <submittedName>
        <fullName evidence="2">DUF992 domain-containing protein</fullName>
    </submittedName>
</protein>